<dbReference type="InterPro" id="IPR036950">
    <property type="entry name" value="PBP_transglycosylase"/>
</dbReference>
<dbReference type="GO" id="GO:0008955">
    <property type="term" value="F:peptidoglycan glycosyltransferase activity"/>
    <property type="evidence" value="ECO:0007669"/>
    <property type="project" value="UniProtKB-EC"/>
</dbReference>
<dbReference type="Gene3D" id="1.10.3810.10">
    <property type="entry name" value="Biosynthetic peptidoglycan transglycosylase-like"/>
    <property type="match status" value="1"/>
</dbReference>
<keyword evidence="4" id="KW-0645">Protease</keyword>
<dbReference type="PATRIC" id="fig|1423718.3.peg.1288"/>
<comment type="catalytic activity">
    <reaction evidence="13">
        <text>[GlcNAc-(1-&gt;4)-Mur2Ac(oyl-L-Ala-gamma-D-Glu-L-Lys-D-Ala-D-Ala)](n)-di-trans,octa-cis-undecaprenyl diphosphate + beta-D-GlcNAc-(1-&gt;4)-Mur2Ac(oyl-L-Ala-gamma-D-Glu-L-Lys-D-Ala-D-Ala)-di-trans,octa-cis-undecaprenyl diphosphate = [GlcNAc-(1-&gt;4)-Mur2Ac(oyl-L-Ala-gamma-D-Glu-L-Lys-D-Ala-D-Ala)](n+1)-di-trans,octa-cis-undecaprenyl diphosphate + di-trans,octa-cis-undecaprenyl diphosphate + H(+)</text>
        <dbReference type="Rhea" id="RHEA:23708"/>
        <dbReference type="Rhea" id="RHEA-COMP:9602"/>
        <dbReference type="Rhea" id="RHEA-COMP:9603"/>
        <dbReference type="ChEBI" id="CHEBI:15378"/>
        <dbReference type="ChEBI" id="CHEBI:58405"/>
        <dbReference type="ChEBI" id="CHEBI:60033"/>
        <dbReference type="ChEBI" id="CHEBI:78435"/>
        <dbReference type="EC" id="2.4.99.28"/>
    </reaction>
</comment>
<keyword evidence="18" id="KW-1185">Reference proteome</keyword>
<dbReference type="InterPro" id="IPR001264">
    <property type="entry name" value="Glyco_trans_51"/>
</dbReference>
<dbReference type="InterPro" id="IPR001460">
    <property type="entry name" value="PCN-bd_Tpept"/>
</dbReference>
<evidence type="ECO:0000259" key="15">
    <source>
        <dbReference type="Pfam" id="PF00905"/>
    </source>
</evidence>
<evidence type="ECO:0000256" key="4">
    <source>
        <dbReference type="ARBA" id="ARBA00022670"/>
    </source>
</evidence>
<comment type="caution">
    <text evidence="17">The sequence shown here is derived from an EMBL/GenBank/DDBJ whole genome shotgun (WGS) entry which is preliminary data.</text>
</comment>
<keyword evidence="14" id="KW-1133">Transmembrane helix</keyword>
<evidence type="ECO:0000256" key="13">
    <source>
        <dbReference type="ARBA" id="ARBA00049902"/>
    </source>
</evidence>
<dbReference type="Gene3D" id="3.40.710.10">
    <property type="entry name" value="DD-peptidase/beta-lactamase superfamily"/>
    <property type="match status" value="1"/>
</dbReference>
<evidence type="ECO:0000256" key="6">
    <source>
        <dbReference type="ARBA" id="ARBA00022679"/>
    </source>
</evidence>
<keyword evidence="14" id="KW-0812">Transmembrane</keyword>
<evidence type="ECO:0000256" key="2">
    <source>
        <dbReference type="ARBA" id="ARBA00007739"/>
    </source>
</evidence>
<feature type="domain" description="Glycosyl transferase family 51" evidence="16">
    <location>
        <begin position="69"/>
        <end position="239"/>
    </location>
</feature>
<evidence type="ECO:0000313" key="17">
    <source>
        <dbReference type="EMBL" id="KRM62990.1"/>
    </source>
</evidence>
<dbReference type="GO" id="GO:0009002">
    <property type="term" value="F:serine-type D-Ala-D-Ala carboxypeptidase activity"/>
    <property type="evidence" value="ECO:0007669"/>
    <property type="project" value="UniProtKB-EC"/>
</dbReference>
<reference evidence="17 18" key="1">
    <citation type="journal article" date="2015" name="Genome Announc.">
        <title>Expanding the biotechnology potential of lactobacilli through comparative genomics of 213 strains and associated genera.</title>
        <authorList>
            <person name="Sun Z."/>
            <person name="Harris H.M."/>
            <person name="McCann A."/>
            <person name="Guo C."/>
            <person name="Argimon S."/>
            <person name="Zhang W."/>
            <person name="Yang X."/>
            <person name="Jeffery I.B."/>
            <person name="Cooney J.C."/>
            <person name="Kagawa T.F."/>
            <person name="Liu W."/>
            <person name="Song Y."/>
            <person name="Salvetti E."/>
            <person name="Wrobel A."/>
            <person name="Rasinkangas P."/>
            <person name="Parkhill J."/>
            <person name="Rea M.C."/>
            <person name="O'Sullivan O."/>
            <person name="Ritari J."/>
            <person name="Douillard F.P."/>
            <person name="Paul Ross R."/>
            <person name="Yang R."/>
            <person name="Briner A.E."/>
            <person name="Felis G.E."/>
            <person name="de Vos W.M."/>
            <person name="Barrangou R."/>
            <person name="Klaenhammer T.R."/>
            <person name="Caufield P.W."/>
            <person name="Cui Y."/>
            <person name="Zhang H."/>
            <person name="O'Toole P.W."/>
        </authorList>
    </citation>
    <scope>NUCLEOTIDE SEQUENCE [LARGE SCALE GENOMIC DNA]</scope>
    <source>
        <strain evidence="17 18">DSM 20509</strain>
    </source>
</reference>
<feature type="domain" description="Penicillin-binding protein transpeptidase" evidence="15">
    <location>
        <begin position="336"/>
        <end position="621"/>
    </location>
</feature>
<dbReference type="GO" id="GO:0071555">
    <property type="term" value="P:cell wall organization"/>
    <property type="evidence" value="ECO:0007669"/>
    <property type="project" value="UniProtKB-KW"/>
</dbReference>
<keyword evidence="3" id="KW-0121">Carboxypeptidase</keyword>
<dbReference type="Pfam" id="PF00905">
    <property type="entry name" value="Transpeptidase"/>
    <property type="match status" value="1"/>
</dbReference>
<evidence type="ECO:0000256" key="8">
    <source>
        <dbReference type="ARBA" id="ARBA00022960"/>
    </source>
</evidence>
<keyword evidence="8" id="KW-0133">Cell shape</keyword>
<comment type="similarity">
    <text evidence="1">In the C-terminal section; belongs to the transpeptidase family.</text>
</comment>
<name>A0A0R2A6B6_9LACO</name>
<evidence type="ECO:0000256" key="12">
    <source>
        <dbReference type="ARBA" id="ARBA00034000"/>
    </source>
</evidence>
<dbReference type="GO" id="GO:0008658">
    <property type="term" value="F:penicillin binding"/>
    <property type="evidence" value="ECO:0007669"/>
    <property type="project" value="InterPro"/>
</dbReference>
<dbReference type="SUPFAM" id="SSF56601">
    <property type="entry name" value="beta-lactamase/transpeptidase-like"/>
    <property type="match status" value="1"/>
</dbReference>
<sequence length="653" mass="72165">MTKEHTPTSLLKKVGYSLAVICLLLLICGISLCGYYILKAPKLTSAYVTSTASSTIYDSQGKKLLSLGVDDREVIKPNQLPSQTSAAITSIEDRRFYNHHGLDVIRILGAALANFKASDNSLQGGSTLDQQLIKLSYFSTKKSDQTLERKIQEAWLAVELDRIYSKKEILALYANKVFMGNGIYGMQTAAKYYYGKPLKDLSLAQTALLAGIPNAPSSYNPYANQTLATQRRNQVLKAMLQTNKISNSAYQKAVATPITAGLLAYDSQRNQTSHKHALWADAYLKEVVADLRAKGYDPYEKALKVYTNLDTAAQHRLYQLANSDQLKYPNDQMQVAASVINPKSGAVVAMIGGRKQGELTFGLNRAVQATRSNASTAKPLLDYAPAIEYLGWSSQHELDDSKFVYPDTNKVLHDFDGTYLGKMTMQEALVQSRNVPAIRALQAVGMKRAQSFIEQLGFTYKHKLELQNGIGLPSSSLQNAAAYACFANGGYYYQPSYITSIELPNGQTKSFKTKPKRVMKASTAYIVTKMLEQVISSPSGTGHDAAVYGLYQAGKTGTNAYPSDLKPASFPDNALMDSWFNGYSRNYSISVWTGYDKPYESGHYLSEADSKIAQKFYQDIMTYLAQGQVNKQWTKPASVKTIKANNQTYYAPK</sequence>
<dbReference type="FunFam" id="1.10.3810.10:FF:000001">
    <property type="entry name" value="Penicillin-binding protein 1A"/>
    <property type="match status" value="1"/>
</dbReference>
<dbReference type="PANTHER" id="PTHR32282">
    <property type="entry name" value="BINDING PROTEIN TRANSPEPTIDASE, PUTATIVE-RELATED"/>
    <property type="match status" value="1"/>
</dbReference>
<dbReference type="InterPro" id="IPR012338">
    <property type="entry name" value="Beta-lactam/transpept-like"/>
</dbReference>
<dbReference type="SUPFAM" id="SSF53955">
    <property type="entry name" value="Lysozyme-like"/>
    <property type="match status" value="1"/>
</dbReference>
<organism evidence="17 18">
    <name type="scientific">Ligilactobacillus agilis DSM 20509</name>
    <dbReference type="NCBI Taxonomy" id="1423718"/>
    <lineage>
        <taxon>Bacteria</taxon>
        <taxon>Bacillati</taxon>
        <taxon>Bacillota</taxon>
        <taxon>Bacilli</taxon>
        <taxon>Lactobacillales</taxon>
        <taxon>Lactobacillaceae</taxon>
        <taxon>Ligilactobacillus</taxon>
    </lineage>
</organism>
<dbReference type="InterPro" id="IPR023346">
    <property type="entry name" value="Lysozyme-like_dom_sf"/>
</dbReference>
<evidence type="ECO:0000256" key="10">
    <source>
        <dbReference type="ARBA" id="ARBA00023268"/>
    </source>
</evidence>
<keyword evidence="7" id="KW-0378">Hydrolase</keyword>
<keyword evidence="14" id="KW-0472">Membrane</keyword>
<dbReference type="RefSeq" id="WP_056977897.1">
    <property type="nucleotide sequence ID" value="NZ_AYYP01000072.1"/>
</dbReference>
<accession>A0A0R2A6B6</accession>
<dbReference type="AlphaFoldDB" id="A0A0R2A6B6"/>
<dbReference type="GO" id="GO:0006508">
    <property type="term" value="P:proteolysis"/>
    <property type="evidence" value="ECO:0007669"/>
    <property type="project" value="UniProtKB-KW"/>
</dbReference>
<dbReference type="GO" id="GO:0009252">
    <property type="term" value="P:peptidoglycan biosynthetic process"/>
    <property type="evidence" value="ECO:0007669"/>
    <property type="project" value="UniProtKB-KW"/>
</dbReference>
<dbReference type="InterPro" id="IPR050396">
    <property type="entry name" value="Glycosyltr_51/Transpeptidase"/>
</dbReference>
<evidence type="ECO:0000256" key="9">
    <source>
        <dbReference type="ARBA" id="ARBA00022984"/>
    </source>
</evidence>
<dbReference type="PANTHER" id="PTHR32282:SF29">
    <property type="entry name" value="PENICILLIN-BINDING PROTEIN 1A"/>
    <property type="match status" value="1"/>
</dbReference>
<keyword evidence="5" id="KW-0328">Glycosyltransferase</keyword>
<evidence type="ECO:0000313" key="18">
    <source>
        <dbReference type="Proteomes" id="UP000051008"/>
    </source>
</evidence>
<dbReference type="EMBL" id="AYYP01000072">
    <property type="protein sequence ID" value="KRM62990.1"/>
    <property type="molecule type" value="Genomic_DNA"/>
</dbReference>
<gene>
    <name evidence="17" type="ORF">FC14_GL001230</name>
</gene>
<protein>
    <submittedName>
        <fullName evidence="17">Multimodular transpeptidase-transglycosylase PBP 1A</fullName>
    </submittedName>
</protein>
<evidence type="ECO:0000256" key="5">
    <source>
        <dbReference type="ARBA" id="ARBA00022676"/>
    </source>
</evidence>
<proteinExistence type="inferred from homology"/>
<dbReference type="GO" id="GO:0030288">
    <property type="term" value="C:outer membrane-bounded periplasmic space"/>
    <property type="evidence" value="ECO:0007669"/>
    <property type="project" value="TreeGrafter"/>
</dbReference>
<keyword evidence="10" id="KW-0511">Multifunctional enzyme</keyword>
<dbReference type="Pfam" id="PF00912">
    <property type="entry name" value="Transgly"/>
    <property type="match status" value="1"/>
</dbReference>
<keyword evidence="6" id="KW-0808">Transferase</keyword>
<evidence type="ECO:0000256" key="7">
    <source>
        <dbReference type="ARBA" id="ARBA00022801"/>
    </source>
</evidence>
<feature type="transmembrane region" description="Helical" evidence="14">
    <location>
        <begin position="16"/>
        <end position="38"/>
    </location>
</feature>
<evidence type="ECO:0000256" key="14">
    <source>
        <dbReference type="SAM" id="Phobius"/>
    </source>
</evidence>
<evidence type="ECO:0000256" key="3">
    <source>
        <dbReference type="ARBA" id="ARBA00022645"/>
    </source>
</evidence>
<dbReference type="OrthoDB" id="9766909at2"/>
<evidence type="ECO:0000259" key="16">
    <source>
        <dbReference type="Pfam" id="PF00912"/>
    </source>
</evidence>
<evidence type="ECO:0000256" key="11">
    <source>
        <dbReference type="ARBA" id="ARBA00023316"/>
    </source>
</evidence>
<dbReference type="GO" id="GO:0008360">
    <property type="term" value="P:regulation of cell shape"/>
    <property type="evidence" value="ECO:0007669"/>
    <property type="project" value="UniProtKB-KW"/>
</dbReference>
<keyword evidence="9" id="KW-0573">Peptidoglycan synthesis</keyword>
<comment type="catalytic activity">
    <reaction evidence="12">
        <text>Preferential cleavage: (Ac)2-L-Lys-D-Ala-|-D-Ala. Also transpeptidation of peptidyl-alanyl moieties that are N-acyl substituents of D-alanine.</text>
        <dbReference type="EC" id="3.4.16.4"/>
    </reaction>
</comment>
<comment type="similarity">
    <text evidence="2">In the N-terminal section; belongs to the glycosyltransferase 51 family.</text>
</comment>
<evidence type="ECO:0000256" key="1">
    <source>
        <dbReference type="ARBA" id="ARBA00007090"/>
    </source>
</evidence>
<keyword evidence="11" id="KW-0961">Cell wall biogenesis/degradation</keyword>
<dbReference type="Proteomes" id="UP000051008">
    <property type="component" value="Unassembled WGS sequence"/>
</dbReference>